<accession>A0A511Z0T8</accession>
<evidence type="ECO:0000313" key="1">
    <source>
        <dbReference type="EMBL" id="GEN81070.1"/>
    </source>
</evidence>
<gene>
    <name evidence="1" type="ORF">AFE02nite_28040</name>
</gene>
<name>A0A511Z0T8_9CELL</name>
<protein>
    <submittedName>
        <fullName evidence="1">Uncharacterized protein</fullName>
    </submittedName>
</protein>
<proteinExistence type="predicted"/>
<reference evidence="1 2" key="1">
    <citation type="submission" date="2019-07" db="EMBL/GenBank/DDBJ databases">
        <title>Whole genome shotgun sequence of Actinotalea fermentans NBRC 105374.</title>
        <authorList>
            <person name="Hosoyama A."/>
            <person name="Uohara A."/>
            <person name="Ohji S."/>
            <person name="Ichikawa N."/>
        </authorList>
    </citation>
    <scope>NUCLEOTIDE SEQUENCE [LARGE SCALE GENOMIC DNA]</scope>
    <source>
        <strain evidence="1 2">NBRC 105374</strain>
    </source>
</reference>
<dbReference type="PROSITE" id="PS51257">
    <property type="entry name" value="PROKAR_LIPOPROTEIN"/>
    <property type="match status" value="1"/>
</dbReference>
<keyword evidence="2" id="KW-1185">Reference proteome</keyword>
<comment type="caution">
    <text evidence="1">The sequence shown here is derived from an EMBL/GenBank/DDBJ whole genome shotgun (WGS) entry which is preliminary data.</text>
</comment>
<dbReference type="Proteomes" id="UP000321484">
    <property type="component" value="Unassembled WGS sequence"/>
</dbReference>
<sequence>MARRAGGAGGAVGVALLALVTGCGGQEPEPPPTAVEPGPAEVYLEAGTGYSSDDAPELTMQMEELVAACMSEQGFDYVPYVEGYVMIDEAAIDPPPGSRAFAEQFGYGFAAAPEGMRSESPGRSPNDAIMAAMSPEALDSYVRALWGDDAGEGASDGDAELGGCFRAARNEVFGDRETDHVRAGLEDEIARIDAEVAPTDPAVMAAAAEWSECMADAGHPGYASPPDAEQAAWAAWLAFNDGIAADPTLGEVGPDGGIAGEGDLATREASLATADWDCRADTDYDAAWGAARDRLQQEYVDAHRAELDAWVEQVS</sequence>
<evidence type="ECO:0000313" key="2">
    <source>
        <dbReference type="Proteomes" id="UP000321484"/>
    </source>
</evidence>
<organism evidence="1 2">
    <name type="scientific">Actinotalea fermentans</name>
    <dbReference type="NCBI Taxonomy" id="43671"/>
    <lineage>
        <taxon>Bacteria</taxon>
        <taxon>Bacillati</taxon>
        <taxon>Actinomycetota</taxon>
        <taxon>Actinomycetes</taxon>
        <taxon>Micrococcales</taxon>
        <taxon>Cellulomonadaceae</taxon>
        <taxon>Actinotalea</taxon>
    </lineage>
</organism>
<dbReference type="AlphaFoldDB" id="A0A511Z0T8"/>
<dbReference type="OrthoDB" id="3403621at2"/>
<dbReference type="RefSeq" id="WP_034245151.1">
    <property type="nucleotide sequence ID" value="NZ_BJYK01000009.1"/>
</dbReference>
<dbReference type="EMBL" id="BJYK01000009">
    <property type="protein sequence ID" value="GEN81070.1"/>
    <property type="molecule type" value="Genomic_DNA"/>
</dbReference>